<dbReference type="Proteomes" id="UP000280861">
    <property type="component" value="Unassembled WGS sequence"/>
</dbReference>
<accession>A0A3P5X0D5</accession>
<gene>
    <name evidence="1" type="ORF">PSET11_01414</name>
</gene>
<dbReference type="AlphaFoldDB" id="A0A3P5X0D5"/>
<evidence type="ECO:0000313" key="1">
    <source>
        <dbReference type="EMBL" id="VDC24671.1"/>
    </source>
</evidence>
<organism evidence="1 2">
    <name type="scientific">Arthrobacter ulcerisalmonis</name>
    <dbReference type="NCBI Taxonomy" id="2483813"/>
    <lineage>
        <taxon>Bacteria</taxon>
        <taxon>Bacillati</taxon>
        <taxon>Actinomycetota</taxon>
        <taxon>Actinomycetes</taxon>
        <taxon>Micrococcales</taxon>
        <taxon>Micrococcaceae</taxon>
        <taxon>Arthrobacter</taxon>
    </lineage>
</organism>
<proteinExistence type="predicted"/>
<dbReference type="OrthoDB" id="4881289at2"/>
<evidence type="ECO:0000313" key="2">
    <source>
        <dbReference type="Proteomes" id="UP000280861"/>
    </source>
</evidence>
<dbReference type="RefSeq" id="WP_124091373.1">
    <property type="nucleotide sequence ID" value="NZ_CBCRYA010000004.1"/>
</dbReference>
<protein>
    <submittedName>
        <fullName evidence="1">Uncharacterized protein</fullName>
    </submittedName>
</protein>
<name>A0A3P5X0D5_9MICC</name>
<dbReference type="EMBL" id="UXAU01000020">
    <property type="protein sequence ID" value="VDC24671.1"/>
    <property type="molecule type" value="Genomic_DNA"/>
</dbReference>
<keyword evidence="2" id="KW-1185">Reference proteome</keyword>
<sequence length="74" mass="8390">MDLLLTGTNPLRINDYIEAWHRGKLFHSGRVIDVVPSLELFWIMDARTGLRKLIDPEALDIRHVAEPAEPLATA</sequence>
<reference evidence="1 2" key="1">
    <citation type="submission" date="2018-11" db="EMBL/GenBank/DDBJ databases">
        <authorList>
            <person name="Criscuolo A."/>
        </authorList>
    </citation>
    <scope>NUCLEOTIDE SEQUENCE [LARGE SCALE GENOMIC DNA]</scope>
    <source>
        <strain evidence="1">AT11b</strain>
    </source>
</reference>